<evidence type="ECO:0000256" key="1">
    <source>
        <dbReference type="SAM" id="MobiDB-lite"/>
    </source>
</evidence>
<evidence type="ECO:0000313" key="3">
    <source>
        <dbReference type="Proteomes" id="UP001375382"/>
    </source>
</evidence>
<evidence type="ECO:0008006" key="4">
    <source>
        <dbReference type="Google" id="ProtNLM"/>
    </source>
</evidence>
<keyword evidence="3" id="KW-1185">Reference proteome</keyword>
<dbReference type="Proteomes" id="UP001375382">
    <property type="component" value="Unassembled WGS sequence"/>
</dbReference>
<dbReference type="EMBL" id="JALAAR010000010">
    <property type="protein sequence ID" value="MEH8018034.1"/>
    <property type="molecule type" value="Genomic_DNA"/>
</dbReference>
<dbReference type="RefSeq" id="WP_335736443.1">
    <property type="nucleotide sequence ID" value="NZ_JALAAR010000010.1"/>
</dbReference>
<name>A0ABU8C8C8_9GAMM</name>
<organism evidence="2 3">
    <name type="scientific">Rheinheimera muenzenbergensis</name>
    <dbReference type="NCBI Taxonomy" id="1193628"/>
    <lineage>
        <taxon>Bacteria</taxon>
        <taxon>Pseudomonadati</taxon>
        <taxon>Pseudomonadota</taxon>
        <taxon>Gammaproteobacteria</taxon>
        <taxon>Chromatiales</taxon>
        <taxon>Chromatiaceae</taxon>
        <taxon>Rheinheimera</taxon>
    </lineage>
</organism>
<reference evidence="2 3" key="1">
    <citation type="journal article" date="2023" name="Ecotoxicol. Environ. Saf.">
        <title>Mercury remediation potential of mercury-resistant strain Rheinheimera metallidurans sp. nov. isolated from a municipal waste dumping site.</title>
        <authorList>
            <person name="Yadav V."/>
            <person name="Manjhi A."/>
            <person name="Vadakedath N."/>
        </authorList>
    </citation>
    <scope>NUCLEOTIDE SEQUENCE [LARGE SCALE GENOMIC DNA]</scope>
    <source>
        <strain evidence="2 3">E-49</strain>
    </source>
</reference>
<accession>A0ABU8C8C8</accession>
<feature type="region of interest" description="Disordered" evidence="1">
    <location>
        <begin position="54"/>
        <end position="73"/>
    </location>
</feature>
<comment type="caution">
    <text evidence="2">The sequence shown here is derived from an EMBL/GenBank/DDBJ whole genome shotgun (WGS) entry which is preliminary data.</text>
</comment>
<gene>
    <name evidence="2" type="ORF">MN202_12370</name>
</gene>
<sequence length="97" mass="10709">MTDPMQLLQQAAGQLKREGKNPSLALFRARLAGQLTPQQLFAAYQHWRSNPIYADASAGESAPQPAEQNADQVDDLHQQLNRIEAKLDLLLSKLGNS</sequence>
<evidence type="ECO:0000313" key="2">
    <source>
        <dbReference type="EMBL" id="MEH8018034.1"/>
    </source>
</evidence>
<proteinExistence type="predicted"/>
<protein>
    <recommendedName>
        <fullName evidence="4">KfrA N-terminal DNA-binding domain-containing protein</fullName>
    </recommendedName>
</protein>